<dbReference type="Proteomes" id="UP000648257">
    <property type="component" value="Unassembled WGS sequence"/>
</dbReference>
<dbReference type="InterPro" id="IPR000485">
    <property type="entry name" value="AsnC-type_HTH_dom"/>
</dbReference>
<protein>
    <submittedName>
        <fullName evidence="5">Lrp/AsnC family transcriptional regulator</fullName>
    </submittedName>
</protein>
<evidence type="ECO:0000259" key="4">
    <source>
        <dbReference type="PROSITE" id="PS50956"/>
    </source>
</evidence>
<dbReference type="SMART" id="SM00344">
    <property type="entry name" value="HTH_ASNC"/>
    <property type="match status" value="1"/>
</dbReference>
<comment type="caution">
    <text evidence="5">The sequence shown here is derived from an EMBL/GenBank/DDBJ whole genome shotgun (WGS) entry which is preliminary data.</text>
</comment>
<keyword evidence="3" id="KW-0804">Transcription</keyword>
<keyword evidence="6" id="KW-1185">Reference proteome</keyword>
<dbReference type="PANTHER" id="PTHR30154:SF53">
    <property type="entry name" value="HTH-TYPE TRANSCRIPTIONAL REGULATOR LRPC"/>
    <property type="match status" value="1"/>
</dbReference>
<accession>A0ABR6X2E2</accession>
<keyword evidence="2" id="KW-0238">DNA-binding</keyword>
<dbReference type="Gene3D" id="3.30.70.920">
    <property type="match status" value="1"/>
</dbReference>
<gene>
    <name evidence="5" type="ORF">H8K52_05660</name>
</gene>
<dbReference type="PANTHER" id="PTHR30154">
    <property type="entry name" value="LEUCINE-RESPONSIVE REGULATORY PROTEIN"/>
    <property type="match status" value="1"/>
</dbReference>
<dbReference type="SUPFAM" id="SSF46785">
    <property type="entry name" value="Winged helix' DNA-binding domain"/>
    <property type="match status" value="1"/>
</dbReference>
<dbReference type="EMBL" id="JACOFW010000004">
    <property type="protein sequence ID" value="MBC3806833.1"/>
    <property type="molecule type" value="Genomic_DNA"/>
</dbReference>
<dbReference type="Pfam" id="PF13404">
    <property type="entry name" value="HTH_AsnC-type"/>
    <property type="match status" value="1"/>
</dbReference>
<proteinExistence type="predicted"/>
<dbReference type="RefSeq" id="WP_186921918.1">
    <property type="nucleotide sequence ID" value="NZ_JACOFW010000004.1"/>
</dbReference>
<dbReference type="Gene3D" id="1.10.10.10">
    <property type="entry name" value="Winged helix-like DNA-binding domain superfamily/Winged helix DNA-binding domain"/>
    <property type="match status" value="1"/>
</dbReference>
<dbReference type="SUPFAM" id="SSF54909">
    <property type="entry name" value="Dimeric alpha+beta barrel"/>
    <property type="match status" value="1"/>
</dbReference>
<keyword evidence="1" id="KW-0805">Transcription regulation</keyword>
<evidence type="ECO:0000256" key="1">
    <source>
        <dbReference type="ARBA" id="ARBA00023015"/>
    </source>
</evidence>
<dbReference type="CDD" id="cd00090">
    <property type="entry name" value="HTH_ARSR"/>
    <property type="match status" value="1"/>
</dbReference>
<dbReference type="PROSITE" id="PS50956">
    <property type="entry name" value="HTH_ASNC_2"/>
    <property type="match status" value="1"/>
</dbReference>
<organism evidence="5 6">
    <name type="scientific">Undibacterium seohonense</name>
    <dbReference type="NCBI Taxonomy" id="1344950"/>
    <lineage>
        <taxon>Bacteria</taxon>
        <taxon>Pseudomonadati</taxon>
        <taxon>Pseudomonadota</taxon>
        <taxon>Betaproteobacteria</taxon>
        <taxon>Burkholderiales</taxon>
        <taxon>Oxalobacteraceae</taxon>
        <taxon>Undibacterium</taxon>
    </lineage>
</organism>
<evidence type="ECO:0000256" key="3">
    <source>
        <dbReference type="ARBA" id="ARBA00023163"/>
    </source>
</evidence>
<sequence length="140" mass="15757">MDDIDQQLLQFLREDARMSVLMLAKKLRLSRTTVQKRLTKLESAGVILAYTIKTRADVLQHKIRAMMNIAIEGNYANAVQQALRALPEVYSLHTTNGKWDVIAEIRAENLEVLNLILGKIRTIEGIAGSETNILLSTLKI</sequence>
<evidence type="ECO:0000313" key="6">
    <source>
        <dbReference type="Proteomes" id="UP000648257"/>
    </source>
</evidence>
<name>A0ABR6X2E2_9BURK</name>
<dbReference type="InterPro" id="IPR019888">
    <property type="entry name" value="Tscrpt_reg_AsnC-like"/>
</dbReference>
<reference evidence="5 6" key="1">
    <citation type="submission" date="2020-08" db="EMBL/GenBank/DDBJ databases">
        <title>Novel species isolated from subtropical streams in China.</title>
        <authorList>
            <person name="Lu H."/>
        </authorList>
    </citation>
    <scope>NUCLEOTIDE SEQUENCE [LARGE SCALE GENOMIC DNA]</scope>
    <source>
        <strain evidence="5 6">KACC 16656</strain>
    </source>
</reference>
<feature type="domain" description="HTH asnC-type" evidence="4">
    <location>
        <begin position="1"/>
        <end position="76"/>
    </location>
</feature>
<dbReference type="InterPro" id="IPR036390">
    <property type="entry name" value="WH_DNA-bd_sf"/>
</dbReference>
<dbReference type="PRINTS" id="PR00033">
    <property type="entry name" value="HTHASNC"/>
</dbReference>
<dbReference type="Pfam" id="PF01037">
    <property type="entry name" value="AsnC_trans_reg"/>
    <property type="match status" value="1"/>
</dbReference>
<evidence type="ECO:0000256" key="2">
    <source>
        <dbReference type="ARBA" id="ARBA00023125"/>
    </source>
</evidence>
<dbReference type="InterPro" id="IPR019887">
    <property type="entry name" value="Tscrpt_reg_AsnC/Lrp_C"/>
</dbReference>
<evidence type="ECO:0000313" key="5">
    <source>
        <dbReference type="EMBL" id="MBC3806833.1"/>
    </source>
</evidence>
<dbReference type="InterPro" id="IPR036388">
    <property type="entry name" value="WH-like_DNA-bd_sf"/>
</dbReference>
<dbReference type="InterPro" id="IPR011008">
    <property type="entry name" value="Dimeric_a/b-barrel"/>
</dbReference>
<dbReference type="InterPro" id="IPR011991">
    <property type="entry name" value="ArsR-like_HTH"/>
</dbReference>